<dbReference type="SUPFAM" id="SSF82919">
    <property type="entry name" value="Zn-finger domain of Sec23/24"/>
    <property type="match status" value="1"/>
</dbReference>
<evidence type="ECO:0000256" key="3">
    <source>
        <dbReference type="ARBA" id="ARBA00004514"/>
    </source>
</evidence>
<dbReference type="Gene3D" id="2.60.40.1670">
    <property type="entry name" value="beta-sandwich domain of Sec23/24"/>
    <property type="match status" value="1"/>
</dbReference>
<dbReference type="InterPro" id="IPR036180">
    <property type="entry name" value="Gelsolin-like_dom_sf"/>
</dbReference>
<dbReference type="Gene3D" id="3.40.20.10">
    <property type="entry name" value="Severin"/>
    <property type="match status" value="1"/>
</dbReference>
<dbReference type="GO" id="GO:0006886">
    <property type="term" value="P:intracellular protein transport"/>
    <property type="evidence" value="ECO:0007669"/>
    <property type="project" value="InterPro"/>
</dbReference>
<dbReference type="InterPro" id="IPR007123">
    <property type="entry name" value="Gelsolin-like_dom"/>
</dbReference>
<dbReference type="GO" id="GO:0030127">
    <property type="term" value="C:COPII vesicle coat"/>
    <property type="evidence" value="ECO:0007669"/>
    <property type="project" value="InterPro"/>
</dbReference>
<dbReference type="GO" id="GO:0070971">
    <property type="term" value="C:endoplasmic reticulum exit site"/>
    <property type="evidence" value="ECO:0007669"/>
    <property type="project" value="TreeGrafter"/>
</dbReference>
<evidence type="ECO:0000256" key="4">
    <source>
        <dbReference type="ARBA" id="ARBA00008334"/>
    </source>
</evidence>
<evidence type="ECO:0000259" key="8">
    <source>
        <dbReference type="Pfam" id="PF00626"/>
    </source>
</evidence>
<evidence type="ECO:0000259" key="12">
    <source>
        <dbReference type="Pfam" id="PF08033"/>
    </source>
</evidence>
<dbReference type="SUPFAM" id="SSF82754">
    <property type="entry name" value="C-terminal, gelsolin-like domain of Sec23/24"/>
    <property type="match status" value="1"/>
</dbReference>
<gene>
    <name evidence="13" type="ORF">NDU88_004858</name>
</gene>
<protein>
    <recommendedName>
        <fullName evidence="15">Protein transport protein Sec24C</fullName>
    </recommendedName>
</protein>
<dbReference type="PANTHER" id="PTHR13803:SF29">
    <property type="entry name" value="PROTEIN TRANSPORT PROTEIN SEC24C"/>
    <property type="match status" value="1"/>
</dbReference>
<dbReference type="SUPFAM" id="SSF53300">
    <property type="entry name" value="vWA-like"/>
    <property type="match status" value="1"/>
</dbReference>
<dbReference type="Pfam" id="PF04811">
    <property type="entry name" value="Sec23_trunk"/>
    <property type="match status" value="1"/>
</dbReference>
<evidence type="ECO:0000256" key="5">
    <source>
        <dbReference type="ARBA" id="ARBA00022448"/>
    </source>
</evidence>
<dbReference type="InterPro" id="IPR029006">
    <property type="entry name" value="ADF-H/Gelsolin-like_dom_sf"/>
</dbReference>
<evidence type="ECO:0000259" key="10">
    <source>
        <dbReference type="Pfam" id="PF04811"/>
    </source>
</evidence>
<evidence type="ECO:0000256" key="6">
    <source>
        <dbReference type="ARBA" id="ARBA00022927"/>
    </source>
</evidence>
<dbReference type="GO" id="GO:0005829">
    <property type="term" value="C:cytosol"/>
    <property type="evidence" value="ECO:0007669"/>
    <property type="project" value="UniProtKB-SubCell"/>
</dbReference>
<organism evidence="13 14">
    <name type="scientific">Pleurodeles waltl</name>
    <name type="common">Iberian ribbed newt</name>
    <dbReference type="NCBI Taxonomy" id="8319"/>
    <lineage>
        <taxon>Eukaryota</taxon>
        <taxon>Metazoa</taxon>
        <taxon>Chordata</taxon>
        <taxon>Craniata</taxon>
        <taxon>Vertebrata</taxon>
        <taxon>Euteleostomi</taxon>
        <taxon>Amphibia</taxon>
        <taxon>Batrachia</taxon>
        <taxon>Caudata</taxon>
        <taxon>Salamandroidea</taxon>
        <taxon>Salamandridae</taxon>
        <taxon>Pleurodelinae</taxon>
        <taxon>Pleurodeles</taxon>
    </lineage>
</organism>
<dbReference type="Gene3D" id="1.20.120.730">
    <property type="entry name" value="Sec23/Sec24 helical domain"/>
    <property type="match status" value="1"/>
</dbReference>
<dbReference type="SUPFAM" id="SSF81811">
    <property type="entry name" value="Helical domain of Sec23/24"/>
    <property type="match status" value="1"/>
</dbReference>
<dbReference type="PANTHER" id="PTHR13803">
    <property type="entry name" value="SEC24-RELATED PROTEIN"/>
    <property type="match status" value="1"/>
</dbReference>
<dbReference type="Pfam" id="PF08033">
    <property type="entry name" value="Sec23_BS"/>
    <property type="match status" value="1"/>
</dbReference>
<dbReference type="EMBL" id="JANPWB010000015">
    <property type="protein sequence ID" value="KAJ1091741.1"/>
    <property type="molecule type" value="Genomic_DNA"/>
</dbReference>
<dbReference type="Gene3D" id="3.40.50.410">
    <property type="entry name" value="von Willebrand factor, type A domain"/>
    <property type="match status" value="1"/>
</dbReference>
<evidence type="ECO:0000313" key="14">
    <source>
        <dbReference type="Proteomes" id="UP001066276"/>
    </source>
</evidence>
<reference evidence="13" key="1">
    <citation type="journal article" date="2022" name="bioRxiv">
        <title>Sequencing and chromosome-scale assembly of the giantPleurodeles waltlgenome.</title>
        <authorList>
            <person name="Brown T."/>
            <person name="Elewa A."/>
            <person name="Iarovenko S."/>
            <person name="Subramanian E."/>
            <person name="Araus A.J."/>
            <person name="Petzold A."/>
            <person name="Susuki M."/>
            <person name="Suzuki K.-i.T."/>
            <person name="Hayashi T."/>
            <person name="Toyoda A."/>
            <person name="Oliveira C."/>
            <person name="Osipova E."/>
            <person name="Leigh N.D."/>
            <person name="Simon A."/>
            <person name="Yun M.H."/>
        </authorList>
    </citation>
    <scope>NUCLEOTIDE SEQUENCE</scope>
    <source>
        <strain evidence="13">20211129_DDA</strain>
        <tissue evidence="13">Liver</tissue>
    </source>
</reference>
<dbReference type="InterPro" id="IPR006895">
    <property type="entry name" value="Znf_Sec23_Sec24"/>
</dbReference>
<comment type="caution">
    <text evidence="13">The sequence shown here is derived from an EMBL/GenBank/DDBJ whole genome shotgun (WGS) entry which is preliminary data.</text>
</comment>
<keyword evidence="14" id="KW-1185">Reference proteome</keyword>
<comment type="subcellular location">
    <subcellularLocation>
        <location evidence="3">Cytoplasm</location>
        <location evidence="3">Cytosol</location>
    </subcellularLocation>
    <subcellularLocation>
        <location evidence="1">Cytoplasmic vesicle</location>
        <location evidence="1">COPII-coated vesicle membrane</location>
        <topology evidence="1">Peripheral membrane protein</topology>
        <orientation evidence="1">Cytoplasmic side</orientation>
    </subcellularLocation>
    <subcellularLocation>
        <location evidence="2">Endoplasmic reticulum membrane</location>
        <topology evidence="2">Peripheral membrane protein</topology>
        <orientation evidence="2">Cytoplasmic side</orientation>
    </subcellularLocation>
</comment>
<dbReference type="InterPro" id="IPR012990">
    <property type="entry name" value="Beta-sandwich_Sec23_24"/>
</dbReference>
<dbReference type="Pfam" id="PF04815">
    <property type="entry name" value="Sec23_helical"/>
    <property type="match status" value="1"/>
</dbReference>
<evidence type="ECO:0000259" key="9">
    <source>
        <dbReference type="Pfam" id="PF04810"/>
    </source>
</evidence>
<dbReference type="InterPro" id="IPR036174">
    <property type="entry name" value="Znf_Sec23_Sec24_sf"/>
</dbReference>
<accession>A0AAV7LJD3</accession>
<dbReference type="GO" id="GO:0090110">
    <property type="term" value="P:COPII-coated vesicle cargo loading"/>
    <property type="evidence" value="ECO:0007669"/>
    <property type="project" value="TreeGrafter"/>
</dbReference>
<dbReference type="Proteomes" id="UP001066276">
    <property type="component" value="Chromosome 11"/>
</dbReference>
<dbReference type="Pfam" id="PF04810">
    <property type="entry name" value="zf-Sec23_Sec24"/>
    <property type="match status" value="1"/>
</dbReference>
<dbReference type="InterPro" id="IPR036175">
    <property type="entry name" value="Sec23/24_helical_dom_sf"/>
</dbReference>
<dbReference type="SUPFAM" id="SSF81995">
    <property type="entry name" value="beta-sandwich domain of Sec23/24"/>
    <property type="match status" value="1"/>
</dbReference>
<proteinExistence type="inferred from homology"/>
<feature type="domain" description="Sec23/Sec24 helical" evidence="11">
    <location>
        <begin position="756"/>
        <end position="857"/>
    </location>
</feature>
<evidence type="ECO:0000313" key="13">
    <source>
        <dbReference type="EMBL" id="KAJ1091741.1"/>
    </source>
</evidence>
<feature type="domain" description="Zinc finger Sec23/Sec24-type" evidence="9">
    <location>
        <begin position="337"/>
        <end position="375"/>
    </location>
</feature>
<evidence type="ECO:0000256" key="7">
    <source>
        <dbReference type="ARBA" id="ARBA00023329"/>
    </source>
</evidence>
<evidence type="ECO:0000256" key="2">
    <source>
        <dbReference type="ARBA" id="ARBA00004397"/>
    </source>
</evidence>
<feature type="domain" description="Sec23/Sec24 trunk" evidence="10">
    <location>
        <begin position="413"/>
        <end position="653"/>
    </location>
</feature>
<keyword evidence="7" id="KW-0968">Cytoplasmic vesicle</keyword>
<keyword evidence="5" id="KW-0813">Transport</keyword>
<evidence type="ECO:0008006" key="15">
    <source>
        <dbReference type="Google" id="ProtNLM"/>
    </source>
</evidence>
<dbReference type="GO" id="GO:0000149">
    <property type="term" value="F:SNARE binding"/>
    <property type="evidence" value="ECO:0007669"/>
    <property type="project" value="TreeGrafter"/>
</dbReference>
<evidence type="ECO:0000259" key="11">
    <source>
        <dbReference type="Pfam" id="PF04815"/>
    </source>
</evidence>
<dbReference type="GO" id="GO:0005789">
    <property type="term" value="C:endoplasmic reticulum membrane"/>
    <property type="evidence" value="ECO:0007669"/>
    <property type="project" value="UniProtKB-SubCell"/>
</dbReference>
<dbReference type="InterPro" id="IPR006900">
    <property type="entry name" value="Sec23/24_helical_dom"/>
</dbReference>
<dbReference type="Gene3D" id="2.30.30.380">
    <property type="entry name" value="Zn-finger domain of Sec23/24"/>
    <property type="match status" value="1"/>
</dbReference>
<dbReference type="Pfam" id="PF00626">
    <property type="entry name" value="Gelsolin"/>
    <property type="match status" value="1"/>
</dbReference>
<name>A0AAV7LJD3_PLEWA</name>
<dbReference type="GO" id="GO:0008270">
    <property type="term" value="F:zinc ion binding"/>
    <property type="evidence" value="ECO:0007669"/>
    <property type="project" value="InterPro"/>
</dbReference>
<keyword evidence="6" id="KW-0653">Protein transport</keyword>
<dbReference type="AlphaFoldDB" id="A0AAV7LJD3"/>
<feature type="domain" description="Gelsolin-like" evidence="8">
    <location>
        <begin position="876"/>
        <end position="912"/>
    </location>
</feature>
<dbReference type="InterPro" id="IPR036465">
    <property type="entry name" value="vWFA_dom_sf"/>
</dbReference>
<evidence type="ECO:0000256" key="1">
    <source>
        <dbReference type="ARBA" id="ARBA00004299"/>
    </source>
</evidence>
<dbReference type="InterPro" id="IPR006896">
    <property type="entry name" value="Sec23/24_trunk_dom"/>
</dbReference>
<comment type="similarity">
    <text evidence="4">Belongs to the SEC23/SEC24 family. SEC24 subfamily.</text>
</comment>
<dbReference type="InterPro" id="IPR050550">
    <property type="entry name" value="SEC23_SEC24_subfamily"/>
</dbReference>
<sequence>MACFSLGLIRTERTERGLFGGTTKTSGIKMEGMLHTGLYGSPYWLPDRGSLITHDPGGVPPSPAAYTLHPNPAYVQSPQCLQNRTCNMWSHGGTVSSCPWRDVTASPAFYPSFSYSSPFASSFSDSTAMSSLDPNPAYVYPPPVDTWPYPQASAPPWPVHSQVEQKALLGRCAYTNDLPNWDAGGLSRIEGPHRLSTYPNPGPSLPFLEPAQQTPTTTPPQGEARPITEEFMQSDGDLNITPSVVQAIKDDMLIWNSQVFVTDIRGQIPPLTSTEFTVEDQGNASPRFIRCTAYTIPASAQLAELSHLPLAAVVKPLASLPPTEAPLPLAEGVAGGPVQCRVCGAHMSPFMQFVEAGQRFSCAFCSSLSEVPWQYFLPTDREGRRSDHQRRPELCRGSYEFLLPASQDTDSLPPAFLFLIDVSQDALQSGLVQLVCEELKARLCSTPRDSADHKMPPTRIGIITYNRTVHFYNLSARLSLPQMLVMTDPAHVEVPLREGLIVCPVDSRDMLVSLLDGIPSLFAGTEETEAVFTPAIRAGLEVLKECGCSGKIFMFHSSMLTMDRKMQLSTTPESASCKKDKSVFHPRDTVSEELAEECVSQGCAVDLFLCPERPCTDLATLGYIPGATGGNLHNYGEFQAEVDGCRLLQDFHHAMEKEMGFNAQVKMYTSKGLLISGLIHPFGISSQGEIRMAYTDCDQSFMVEFKPSTKLNPEEGVYLQFALYYTDQTGQRRLRVHNINLNCSERLVETFQQSQAEALLYYFSKSAYSAILHTPLKDVRDGLVTRLTRILACYRQHCAASCMSDGQLVMPQFLKALPVCLNALRKSEVLLPGLLTTVDERAWLRQAVLAMDVTDCSIHFYPRILPLHQLQPRGTLLPTAVRCSERALSASGIYLADNRLTLFLWVGPQADPKAIQNLLGVPGFPAVCCGACVLPVLDNPLSAQARRIIERLQKEGARTAKLFVVKPGDEMEKLFKMFLEEDKSPNGGASYKDFLCHIHRSIQQLLRQ</sequence>
<feature type="domain" description="Sec23/Sec24 beta-sandwich" evidence="12">
    <location>
        <begin position="660"/>
        <end position="743"/>
    </location>
</feature>